<protein>
    <submittedName>
        <fullName evidence="2">Uncharacterized protein</fullName>
    </submittedName>
</protein>
<dbReference type="EMBL" id="CP000850">
    <property type="protein sequence ID" value="ABV98885.1"/>
    <property type="molecule type" value="Genomic_DNA"/>
</dbReference>
<gene>
    <name evidence="2" type="ordered locus">Sare_3066</name>
</gene>
<proteinExistence type="predicted"/>
<sequence length="77" mass="8026">MVFADQAVESSPASYGLIHGDVGGWVVVGWALLSSLVWSVVVKVVDVLADHGQCVAFVVDQQVVGALLAEAASQRSM</sequence>
<feature type="transmembrane region" description="Helical" evidence="1">
    <location>
        <begin position="22"/>
        <end position="41"/>
    </location>
</feature>
<organism evidence="2">
    <name type="scientific">Salinispora arenicola (strain CNS-205)</name>
    <dbReference type="NCBI Taxonomy" id="391037"/>
    <lineage>
        <taxon>Bacteria</taxon>
        <taxon>Bacillati</taxon>
        <taxon>Actinomycetota</taxon>
        <taxon>Actinomycetes</taxon>
        <taxon>Micromonosporales</taxon>
        <taxon>Micromonosporaceae</taxon>
        <taxon>Salinispora</taxon>
    </lineage>
</organism>
<keyword evidence="1" id="KW-0472">Membrane</keyword>
<dbReference type="AlphaFoldDB" id="A8M862"/>
<keyword evidence="1" id="KW-0812">Transmembrane</keyword>
<accession>A8M862</accession>
<reference evidence="2" key="1">
    <citation type="submission" date="2007-10" db="EMBL/GenBank/DDBJ databases">
        <title>Complete sequence of Salinispora arenicola CNS-205.</title>
        <authorList>
            <consortium name="US DOE Joint Genome Institute"/>
            <person name="Copeland A."/>
            <person name="Lucas S."/>
            <person name="Lapidus A."/>
            <person name="Barry K."/>
            <person name="Glavina del Rio T."/>
            <person name="Dalin E."/>
            <person name="Tice H."/>
            <person name="Pitluck S."/>
            <person name="Foster B."/>
            <person name="Schmutz J."/>
            <person name="Larimer F."/>
            <person name="Land M."/>
            <person name="Hauser L."/>
            <person name="Kyrpides N."/>
            <person name="Ivanova N."/>
            <person name="Jensen P.R."/>
            <person name="Moore B.S."/>
            <person name="Penn K."/>
            <person name="Jenkins C."/>
            <person name="Udwary D."/>
            <person name="Xiang L."/>
            <person name="Gontang E."/>
            <person name="Richardson P."/>
        </authorList>
    </citation>
    <scope>NUCLEOTIDE SEQUENCE [LARGE SCALE GENOMIC DNA]</scope>
    <source>
        <strain evidence="2">CNS-205</strain>
    </source>
</reference>
<keyword evidence="1" id="KW-1133">Transmembrane helix</keyword>
<evidence type="ECO:0000313" key="2">
    <source>
        <dbReference type="EMBL" id="ABV98885.1"/>
    </source>
</evidence>
<name>A8M862_SALAI</name>
<evidence type="ECO:0000256" key="1">
    <source>
        <dbReference type="SAM" id="Phobius"/>
    </source>
</evidence>
<dbReference type="HOGENOM" id="CLU_2635924_0_0_11"/>
<dbReference type="KEGG" id="saq:Sare_3066"/>